<sequence>MRSSTTRSSCAAQENVRHSEEAQRRTHELTEHGQVTDRFAAAVAQLGDTNPAVQLGGVHIEGRLVGRLPR</sequence>
<organism evidence="2 3">
    <name type="scientific">Actinomadura fulvescens</name>
    <dbReference type="NCBI Taxonomy" id="46160"/>
    <lineage>
        <taxon>Bacteria</taxon>
        <taxon>Bacillati</taxon>
        <taxon>Actinomycetota</taxon>
        <taxon>Actinomycetes</taxon>
        <taxon>Streptosporangiales</taxon>
        <taxon>Thermomonosporaceae</taxon>
        <taxon>Actinomadura</taxon>
    </lineage>
</organism>
<dbReference type="EMBL" id="BAAATD010000007">
    <property type="protein sequence ID" value="GAA2610168.1"/>
    <property type="molecule type" value="Genomic_DNA"/>
</dbReference>
<evidence type="ECO:0000256" key="1">
    <source>
        <dbReference type="SAM" id="MobiDB-lite"/>
    </source>
</evidence>
<feature type="compositionally biased region" description="Basic and acidic residues" evidence="1">
    <location>
        <begin position="15"/>
        <end position="34"/>
    </location>
</feature>
<protein>
    <submittedName>
        <fullName evidence="2">Uncharacterized protein</fullName>
    </submittedName>
</protein>
<feature type="region of interest" description="Disordered" evidence="1">
    <location>
        <begin position="1"/>
        <end position="34"/>
    </location>
</feature>
<feature type="compositionally biased region" description="Polar residues" evidence="1">
    <location>
        <begin position="1"/>
        <end position="12"/>
    </location>
</feature>
<gene>
    <name evidence="2" type="ORF">GCM10010411_50680</name>
</gene>
<evidence type="ECO:0000313" key="3">
    <source>
        <dbReference type="Proteomes" id="UP001501509"/>
    </source>
</evidence>
<proteinExistence type="predicted"/>
<reference evidence="2 3" key="1">
    <citation type="journal article" date="2019" name="Int. J. Syst. Evol. Microbiol.">
        <title>The Global Catalogue of Microorganisms (GCM) 10K type strain sequencing project: providing services to taxonomists for standard genome sequencing and annotation.</title>
        <authorList>
            <consortium name="The Broad Institute Genomics Platform"/>
            <consortium name="The Broad Institute Genome Sequencing Center for Infectious Disease"/>
            <person name="Wu L."/>
            <person name="Ma J."/>
        </authorList>
    </citation>
    <scope>NUCLEOTIDE SEQUENCE [LARGE SCALE GENOMIC DNA]</scope>
    <source>
        <strain evidence="2 3">JCM 6833</strain>
    </source>
</reference>
<dbReference type="Proteomes" id="UP001501509">
    <property type="component" value="Unassembled WGS sequence"/>
</dbReference>
<keyword evidence="3" id="KW-1185">Reference proteome</keyword>
<accession>A0ABN3PZQ1</accession>
<evidence type="ECO:0000313" key="2">
    <source>
        <dbReference type="EMBL" id="GAA2610168.1"/>
    </source>
</evidence>
<name>A0ABN3PZQ1_9ACTN</name>
<dbReference type="RefSeq" id="WP_344544711.1">
    <property type="nucleotide sequence ID" value="NZ_BAAATD010000007.1"/>
</dbReference>
<comment type="caution">
    <text evidence="2">The sequence shown here is derived from an EMBL/GenBank/DDBJ whole genome shotgun (WGS) entry which is preliminary data.</text>
</comment>